<evidence type="ECO:0000313" key="4">
    <source>
        <dbReference type="EMBL" id="APF19963.1"/>
    </source>
</evidence>
<keyword evidence="1 2" id="KW-0732">Signal</keyword>
<dbReference type="InParanoid" id="H1XQG5"/>
<accession>H1XQG5</accession>
<dbReference type="Proteomes" id="UP000183868">
    <property type="component" value="Chromosome"/>
</dbReference>
<sequence precursor="true">MRVLKILLILLTASGVTFAQEQNFQFPKYALQFGVVDLLSFSPYYGNLISFKYHFNNHYALRVGLSGANQDTESDTKKYLTYSERPDSITTDTNVDVTTRQYGINLLLLKYFKPDKPIKFYVGAGPTVSYATSKSVTKEKESYLPGTSSEERNTINLGLRAVYGVEWFFHSQMSLNMDYGMDFYYERSDTKRQRDYYAPGEKTDYVRTSWTFSPVSLRLGLTVYF</sequence>
<dbReference type="EMBL" id="CP018099">
    <property type="protein sequence ID" value="APF19963.1"/>
    <property type="molecule type" value="Genomic_DNA"/>
</dbReference>
<gene>
    <name evidence="4" type="ORF">Cabys_3215</name>
    <name evidence="5" type="ORF">Calab_0407</name>
</gene>
<feature type="chain" id="PRO_5010834571" evidence="2">
    <location>
        <begin position="20"/>
        <end position="225"/>
    </location>
</feature>
<evidence type="ECO:0000313" key="7">
    <source>
        <dbReference type="Proteomes" id="UP000183868"/>
    </source>
</evidence>
<dbReference type="EMBL" id="CM001402">
    <property type="protein sequence ID" value="EHO40052.1"/>
    <property type="molecule type" value="Genomic_DNA"/>
</dbReference>
<reference evidence="5 6" key="1">
    <citation type="submission" date="2011-09" db="EMBL/GenBank/DDBJ databases">
        <title>The permanent draft genome of Caldithrix abyssi DSM 13497.</title>
        <authorList>
            <consortium name="US DOE Joint Genome Institute (JGI-PGF)"/>
            <person name="Lucas S."/>
            <person name="Han J."/>
            <person name="Lapidus A."/>
            <person name="Bruce D."/>
            <person name="Goodwin L."/>
            <person name="Pitluck S."/>
            <person name="Peters L."/>
            <person name="Kyrpides N."/>
            <person name="Mavromatis K."/>
            <person name="Ivanova N."/>
            <person name="Mikhailova N."/>
            <person name="Chertkov O."/>
            <person name="Detter J.C."/>
            <person name="Tapia R."/>
            <person name="Han C."/>
            <person name="Land M."/>
            <person name="Hauser L."/>
            <person name="Markowitz V."/>
            <person name="Cheng J.-F."/>
            <person name="Hugenholtz P."/>
            <person name="Woyke T."/>
            <person name="Wu D."/>
            <person name="Spring S."/>
            <person name="Brambilla E."/>
            <person name="Klenk H.-P."/>
            <person name="Eisen J.A."/>
        </authorList>
    </citation>
    <scope>NUCLEOTIDE SEQUENCE [LARGE SCALE GENOMIC DNA]</scope>
    <source>
        <strain evidence="5 6">DSM 13497</strain>
    </source>
</reference>
<feature type="signal peptide" evidence="2">
    <location>
        <begin position="1"/>
        <end position="19"/>
    </location>
</feature>
<evidence type="ECO:0000313" key="5">
    <source>
        <dbReference type="EMBL" id="EHO40052.1"/>
    </source>
</evidence>
<dbReference type="OrthoDB" id="1466900at2"/>
<evidence type="ECO:0000256" key="2">
    <source>
        <dbReference type="SAM" id="SignalP"/>
    </source>
</evidence>
<keyword evidence="6" id="KW-1185">Reference proteome</keyword>
<dbReference type="HOGENOM" id="CLU_1228048_0_0_0"/>
<evidence type="ECO:0000259" key="3">
    <source>
        <dbReference type="Pfam" id="PF13505"/>
    </source>
</evidence>
<reference evidence="4 7" key="2">
    <citation type="submission" date="2016-11" db="EMBL/GenBank/DDBJ databases">
        <title>Genomic analysis of Caldithrix abyssi and proposal of a novel bacterial phylum Caldithrichaeota.</title>
        <authorList>
            <person name="Kublanov I."/>
            <person name="Sigalova O."/>
            <person name="Gavrilov S."/>
            <person name="Lebedinsky A."/>
            <person name="Ivanova N."/>
            <person name="Daum C."/>
            <person name="Reddy T."/>
            <person name="Klenk H.P."/>
            <person name="Goker M."/>
            <person name="Reva O."/>
            <person name="Miroshnichenko M."/>
            <person name="Kyprides N."/>
            <person name="Woyke T."/>
            <person name="Gelfand M."/>
        </authorList>
    </citation>
    <scope>NUCLEOTIDE SEQUENCE [LARGE SCALE GENOMIC DNA]</scope>
    <source>
        <strain evidence="4 7">LF13</strain>
    </source>
</reference>
<proteinExistence type="predicted"/>
<evidence type="ECO:0000313" key="6">
    <source>
        <dbReference type="Proteomes" id="UP000004671"/>
    </source>
</evidence>
<dbReference type="RefSeq" id="WP_006926967.1">
    <property type="nucleotide sequence ID" value="NZ_CM001402.1"/>
</dbReference>
<evidence type="ECO:0000256" key="1">
    <source>
        <dbReference type="ARBA" id="ARBA00022729"/>
    </source>
</evidence>
<dbReference type="SUPFAM" id="SSF56925">
    <property type="entry name" value="OMPA-like"/>
    <property type="match status" value="1"/>
</dbReference>
<dbReference type="PaxDb" id="880073-Calab_0407"/>
<protein>
    <submittedName>
        <fullName evidence="4">Outer membrane protein beta-barrel domain-containing protein</fullName>
    </submittedName>
</protein>
<dbReference type="KEGG" id="caby:Cabys_3215"/>
<dbReference type="Proteomes" id="UP000004671">
    <property type="component" value="Chromosome"/>
</dbReference>
<dbReference type="Pfam" id="PF13505">
    <property type="entry name" value="OMP_b-brl"/>
    <property type="match status" value="1"/>
</dbReference>
<dbReference type="Gene3D" id="2.40.160.20">
    <property type="match status" value="1"/>
</dbReference>
<dbReference type="AlphaFoldDB" id="H1XQG5"/>
<name>H1XQG5_CALAY</name>
<dbReference type="InterPro" id="IPR027385">
    <property type="entry name" value="Beta-barrel_OMP"/>
</dbReference>
<organism evidence="5 6">
    <name type="scientific">Caldithrix abyssi DSM 13497</name>
    <dbReference type="NCBI Taxonomy" id="880073"/>
    <lineage>
        <taxon>Bacteria</taxon>
        <taxon>Pseudomonadati</taxon>
        <taxon>Calditrichota</taxon>
        <taxon>Calditrichia</taxon>
        <taxon>Calditrichales</taxon>
        <taxon>Calditrichaceae</taxon>
        <taxon>Caldithrix</taxon>
    </lineage>
</organism>
<dbReference type="InterPro" id="IPR011250">
    <property type="entry name" value="OMP/PagP_B-barrel"/>
</dbReference>
<feature type="domain" description="Outer membrane protein beta-barrel" evidence="3">
    <location>
        <begin position="10"/>
        <end position="180"/>
    </location>
</feature>